<proteinExistence type="predicted"/>
<protein>
    <submittedName>
        <fullName evidence="1">Uncharacterized protein</fullName>
    </submittedName>
</protein>
<evidence type="ECO:0000313" key="1">
    <source>
        <dbReference type="EMBL" id="CAD8088054.1"/>
    </source>
</evidence>
<reference evidence="1" key="1">
    <citation type="submission" date="2021-01" db="EMBL/GenBank/DDBJ databases">
        <authorList>
            <consortium name="Genoscope - CEA"/>
            <person name="William W."/>
        </authorList>
    </citation>
    <scope>NUCLEOTIDE SEQUENCE</scope>
</reference>
<dbReference type="EMBL" id="CAJJDN010000052">
    <property type="protein sequence ID" value="CAD8088054.1"/>
    <property type="molecule type" value="Genomic_DNA"/>
</dbReference>
<sequence>MNQIKFGWKAEYLKMLCLFQFNQFYIEKQHILHMLQLQLFFKIMNNKLKEKVYVQFHYLQLSILLLVQNHTLKYLLGFGQTTFLFNYDVLADFCSNYTIMPNPKFKDPKCLN</sequence>
<comment type="caution">
    <text evidence="1">The sequence shown here is derived from an EMBL/GenBank/DDBJ whole genome shotgun (WGS) entry which is preliminary data.</text>
</comment>
<dbReference type="AlphaFoldDB" id="A0A8S1NN70"/>
<gene>
    <name evidence="1" type="ORF">PSON_ATCC_30995.1.T0520157</name>
</gene>
<accession>A0A8S1NN70</accession>
<evidence type="ECO:0000313" key="2">
    <source>
        <dbReference type="Proteomes" id="UP000692954"/>
    </source>
</evidence>
<organism evidence="1 2">
    <name type="scientific">Paramecium sonneborni</name>
    <dbReference type="NCBI Taxonomy" id="65129"/>
    <lineage>
        <taxon>Eukaryota</taxon>
        <taxon>Sar</taxon>
        <taxon>Alveolata</taxon>
        <taxon>Ciliophora</taxon>
        <taxon>Intramacronucleata</taxon>
        <taxon>Oligohymenophorea</taxon>
        <taxon>Peniculida</taxon>
        <taxon>Parameciidae</taxon>
        <taxon>Paramecium</taxon>
    </lineage>
</organism>
<dbReference type="Proteomes" id="UP000692954">
    <property type="component" value="Unassembled WGS sequence"/>
</dbReference>
<name>A0A8S1NN70_9CILI</name>
<keyword evidence="2" id="KW-1185">Reference proteome</keyword>